<organism evidence="1 2">
    <name type="scientific">Urochloa decumbens</name>
    <dbReference type="NCBI Taxonomy" id="240449"/>
    <lineage>
        <taxon>Eukaryota</taxon>
        <taxon>Viridiplantae</taxon>
        <taxon>Streptophyta</taxon>
        <taxon>Embryophyta</taxon>
        <taxon>Tracheophyta</taxon>
        <taxon>Spermatophyta</taxon>
        <taxon>Magnoliopsida</taxon>
        <taxon>Liliopsida</taxon>
        <taxon>Poales</taxon>
        <taxon>Poaceae</taxon>
        <taxon>PACMAD clade</taxon>
        <taxon>Panicoideae</taxon>
        <taxon>Panicodae</taxon>
        <taxon>Paniceae</taxon>
        <taxon>Melinidinae</taxon>
        <taxon>Urochloa</taxon>
    </lineage>
</organism>
<protein>
    <submittedName>
        <fullName evidence="1">Uncharacterized protein</fullName>
    </submittedName>
</protein>
<evidence type="ECO:0000313" key="2">
    <source>
        <dbReference type="Proteomes" id="UP001497457"/>
    </source>
</evidence>
<sequence>MATPPIDHMQFREIFHEHFCRDQAPIPPDVKTLQDFSAYLQYKSLCLVDGEEPDIAFTDTHSYMGQLTTESCSNDEDDEVTSNIKIP</sequence>
<keyword evidence="2" id="KW-1185">Reference proteome</keyword>
<reference evidence="1 2" key="2">
    <citation type="submission" date="2024-10" db="EMBL/GenBank/DDBJ databases">
        <authorList>
            <person name="Ryan C."/>
        </authorList>
    </citation>
    <scope>NUCLEOTIDE SEQUENCE [LARGE SCALE GENOMIC DNA]</scope>
</reference>
<dbReference type="AlphaFoldDB" id="A0ABC9BEQ2"/>
<name>A0ABC9BEQ2_9POAL</name>
<dbReference type="Proteomes" id="UP001497457">
    <property type="component" value="Chromosome 25rd"/>
</dbReference>
<evidence type="ECO:0000313" key="1">
    <source>
        <dbReference type="EMBL" id="CAL5000206.1"/>
    </source>
</evidence>
<dbReference type="EMBL" id="OZ075135">
    <property type="protein sequence ID" value="CAL5000206.1"/>
    <property type="molecule type" value="Genomic_DNA"/>
</dbReference>
<proteinExistence type="predicted"/>
<gene>
    <name evidence="1" type="ORF">URODEC1_LOCUS64732</name>
</gene>
<reference evidence="2" key="1">
    <citation type="submission" date="2024-06" db="EMBL/GenBank/DDBJ databases">
        <authorList>
            <person name="Ryan C."/>
        </authorList>
    </citation>
    <scope>NUCLEOTIDE SEQUENCE [LARGE SCALE GENOMIC DNA]</scope>
</reference>
<accession>A0ABC9BEQ2</accession>